<sequence>MSFPNLQQPPSTELAGQVLIVEDNLINQAFLSTLLRKYGISNAVVNNGLEAVNFLKTETVDLVLMDIQMPVMDGLMATRMIREQLQLTVPIVAVTSNPEFDAWPRCLAAGMNDFLSKPVQKRRLEAVLQRFLPEKEQKPPVIDRAYLEEMTGGSSELLNELIDFFKNELPNNRQALFNALEQQNREEFDRVAHRFRSSLNSIAMLGLAAELKKLERNPALPDDEIREKLTILFGEIAVGLKTLDEVDNR</sequence>
<accession>A0A327X7Q1</accession>
<evidence type="ECO:0000259" key="12">
    <source>
        <dbReference type="PROSITE" id="PS50110"/>
    </source>
</evidence>
<dbReference type="SUPFAM" id="SSF52172">
    <property type="entry name" value="CheY-like"/>
    <property type="match status" value="1"/>
</dbReference>
<dbReference type="SUPFAM" id="SSF47226">
    <property type="entry name" value="Histidine-containing phosphotransfer domain, HPT domain"/>
    <property type="match status" value="1"/>
</dbReference>
<keyword evidence="4" id="KW-0812">Transmembrane</keyword>
<dbReference type="InterPro" id="IPR001789">
    <property type="entry name" value="Sig_transdc_resp-reg_receiver"/>
</dbReference>
<feature type="modified residue" description="4-aspartylphosphate" evidence="11">
    <location>
        <position position="66"/>
    </location>
</feature>
<evidence type="ECO:0000256" key="4">
    <source>
        <dbReference type="ARBA" id="ARBA00022692"/>
    </source>
</evidence>
<dbReference type="InterPro" id="IPR008207">
    <property type="entry name" value="Sig_transdc_His_kin_Hpt_dom"/>
</dbReference>
<dbReference type="AlphaFoldDB" id="A0A327X7Q1"/>
<dbReference type="SMART" id="SM00448">
    <property type="entry name" value="REC"/>
    <property type="match status" value="1"/>
</dbReference>
<evidence type="ECO:0000259" key="13">
    <source>
        <dbReference type="PROSITE" id="PS50894"/>
    </source>
</evidence>
<keyword evidence="7" id="KW-1133">Transmembrane helix</keyword>
<evidence type="ECO:0000256" key="11">
    <source>
        <dbReference type="PROSITE-ProRule" id="PRU00169"/>
    </source>
</evidence>
<dbReference type="Gene3D" id="3.40.50.2300">
    <property type="match status" value="1"/>
</dbReference>
<protein>
    <submittedName>
        <fullName evidence="14">CheY-like chemotaxis protein</fullName>
    </submittedName>
</protein>
<dbReference type="PANTHER" id="PTHR45339:SF1">
    <property type="entry name" value="HYBRID SIGNAL TRANSDUCTION HISTIDINE KINASE J"/>
    <property type="match status" value="1"/>
</dbReference>
<dbReference type="PROSITE" id="PS50110">
    <property type="entry name" value="RESPONSE_REGULATORY"/>
    <property type="match status" value="1"/>
</dbReference>
<keyword evidence="8" id="KW-0902">Two-component regulatory system</keyword>
<dbReference type="EMBL" id="QLMC01000001">
    <property type="protein sequence ID" value="RAK02689.1"/>
    <property type="molecule type" value="Genomic_DNA"/>
</dbReference>
<evidence type="ECO:0000256" key="5">
    <source>
        <dbReference type="ARBA" id="ARBA00022741"/>
    </source>
</evidence>
<dbReference type="Pfam" id="PF00072">
    <property type="entry name" value="Response_reg"/>
    <property type="match status" value="1"/>
</dbReference>
<keyword evidence="5" id="KW-0547">Nucleotide-binding</keyword>
<keyword evidence="3 11" id="KW-0597">Phosphoprotein</keyword>
<keyword evidence="2" id="KW-1003">Cell membrane</keyword>
<comment type="caution">
    <text evidence="14">The sequence shown here is derived from an EMBL/GenBank/DDBJ whole genome shotgun (WGS) entry which is preliminary data.</text>
</comment>
<dbReference type="GO" id="GO:0005524">
    <property type="term" value="F:ATP binding"/>
    <property type="evidence" value="ECO:0007669"/>
    <property type="project" value="UniProtKB-KW"/>
</dbReference>
<dbReference type="GO" id="GO:0005886">
    <property type="term" value="C:plasma membrane"/>
    <property type="evidence" value="ECO:0007669"/>
    <property type="project" value="UniProtKB-SubCell"/>
</dbReference>
<dbReference type="GO" id="GO:0000160">
    <property type="term" value="P:phosphorelay signal transduction system"/>
    <property type="evidence" value="ECO:0007669"/>
    <property type="project" value="UniProtKB-KW"/>
</dbReference>
<evidence type="ECO:0000256" key="9">
    <source>
        <dbReference type="ARBA" id="ARBA00023136"/>
    </source>
</evidence>
<evidence type="ECO:0000256" key="10">
    <source>
        <dbReference type="PROSITE-ProRule" id="PRU00110"/>
    </source>
</evidence>
<dbReference type="PROSITE" id="PS50894">
    <property type="entry name" value="HPT"/>
    <property type="match status" value="1"/>
</dbReference>
<evidence type="ECO:0000313" key="15">
    <source>
        <dbReference type="Proteomes" id="UP000248790"/>
    </source>
</evidence>
<evidence type="ECO:0000256" key="2">
    <source>
        <dbReference type="ARBA" id="ARBA00022475"/>
    </source>
</evidence>
<dbReference type="CDD" id="cd17546">
    <property type="entry name" value="REC_hyHK_CKI1_RcsC-like"/>
    <property type="match status" value="1"/>
</dbReference>
<keyword evidence="6" id="KW-0067">ATP-binding</keyword>
<evidence type="ECO:0000256" key="3">
    <source>
        <dbReference type="ARBA" id="ARBA00022553"/>
    </source>
</evidence>
<evidence type="ECO:0000256" key="7">
    <source>
        <dbReference type="ARBA" id="ARBA00022989"/>
    </source>
</evidence>
<proteinExistence type="predicted"/>
<dbReference type="Proteomes" id="UP000248790">
    <property type="component" value="Unassembled WGS sequence"/>
</dbReference>
<evidence type="ECO:0000313" key="14">
    <source>
        <dbReference type="EMBL" id="RAK02689.1"/>
    </source>
</evidence>
<dbReference type="RefSeq" id="WP_111626867.1">
    <property type="nucleotide sequence ID" value="NZ_QLMC01000001.1"/>
</dbReference>
<name>A0A327X7Q1_LARAB</name>
<dbReference type="InterPro" id="IPR036641">
    <property type="entry name" value="HPT_dom_sf"/>
</dbReference>
<reference evidence="14 15" key="1">
    <citation type="submission" date="2018-06" db="EMBL/GenBank/DDBJ databases">
        <title>Genomic Encyclopedia of Archaeal and Bacterial Type Strains, Phase II (KMG-II): from individual species to whole genera.</title>
        <authorList>
            <person name="Goeker M."/>
        </authorList>
    </citation>
    <scope>NUCLEOTIDE SEQUENCE [LARGE SCALE GENOMIC DNA]</scope>
    <source>
        <strain evidence="14 15">DSM 21851</strain>
    </source>
</reference>
<feature type="modified residue" description="Phosphohistidine" evidence="10">
    <location>
        <position position="193"/>
    </location>
</feature>
<comment type="subcellular location">
    <subcellularLocation>
        <location evidence="1">Cell membrane</location>
        <topology evidence="1">Multi-pass membrane protein</topology>
    </subcellularLocation>
</comment>
<dbReference type="Gene3D" id="1.20.120.160">
    <property type="entry name" value="HPT domain"/>
    <property type="match status" value="1"/>
</dbReference>
<keyword evidence="15" id="KW-1185">Reference proteome</keyword>
<feature type="domain" description="HPt" evidence="13">
    <location>
        <begin position="154"/>
        <end position="246"/>
    </location>
</feature>
<dbReference type="GO" id="GO:0004672">
    <property type="term" value="F:protein kinase activity"/>
    <property type="evidence" value="ECO:0007669"/>
    <property type="project" value="UniProtKB-ARBA"/>
</dbReference>
<keyword evidence="9" id="KW-0472">Membrane</keyword>
<dbReference type="InterPro" id="IPR011006">
    <property type="entry name" value="CheY-like_superfamily"/>
</dbReference>
<evidence type="ECO:0000256" key="6">
    <source>
        <dbReference type="ARBA" id="ARBA00022840"/>
    </source>
</evidence>
<organism evidence="14 15">
    <name type="scientific">Larkinella arboricola</name>
    <dbReference type="NCBI Taxonomy" id="643671"/>
    <lineage>
        <taxon>Bacteria</taxon>
        <taxon>Pseudomonadati</taxon>
        <taxon>Bacteroidota</taxon>
        <taxon>Cytophagia</taxon>
        <taxon>Cytophagales</taxon>
        <taxon>Spirosomataceae</taxon>
        <taxon>Larkinella</taxon>
    </lineage>
</organism>
<evidence type="ECO:0000256" key="1">
    <source>
        <dbReference type="ARBA" id="ARBA00004651"/>
    </source>
</evidence>
<feature type="domain" description="Response regulatory" evidence="12">
    <location>
        <begin position="17"/>
        <end position="132"/>
    </location>
</feature>
<dbReference type="OrthoDB" id="9796457at2"/>
<gene>
    <name evidence="14" type="ORF">LX87_00809</name>
</gene>
<evidence type="ECO:0000256" key="8">
    <source>
        <dbReference type="ARBA" id="ARBA00023012"/>
    </source>
</evidence>
<dbReference type="PANTHER" id="PTHR45339">
    <property type="entry name" value="HYBRID SIGNAL TRANSDUCTION HISTIDINE KINASE J"/>
    <property type="match status" value="1"/>
</dbReference>